<dbReference type="AlphaFoldDB" id="A0A6G1H5Y2"/>
<dbReference type="Proteomes" id="UP000800041">
    <property type="component" value="Unassembled WGS sequence"/>
</dbReference>
<feature type="region of interest" description="Disordered" evidence="1">
    <location>
        <begin position="118"/>
        <end position="223"/>
    </location>
</feature>
<evidence type="ECO:0000313" key="2">
    <source>
        <dbReference type="EMBL" id="KAF1988633.1"/>
    </source>
</evidence>
<sequence>MANNSSNMAPGEASAPSLESVSDTVRSMRASGCSTLMFIPTFLSDQIVGYSYIVFTRRVVLNFRNLPSVARWAEDVEYTAPENEVPFQDPDFSEIEGRAEEEEQVCSCHLTFLLSDSESDADDNADDPSPAPRPNPDVHDGADAHETSDAQNNLQDDDAEPEEDWKSLLEALDHSDASGPGGGLRSPAPPPPAPPNSPASFWTPPSPPSSSTGGDGNEECPGPNCRFCLERRAYFIPDPPRVDSAHSSGGLPGSPDGSDNLPSAHAPSLEPVPDNDDAEVVPDADAAPREVSPDLVEDEEDVFREEDIECDWDCNCARCRQMRLESQEEPER</sequence>
<feature type="compositionally biased region" description="Basic and acidic residues" evidence="1">
    <location>
        <begin position="164"/>
        <end position="176"/>
    </location>
</feature>
<name>A0A6G1H5Y2_9PEZI</name>
<feature type="compositionally biased region" description="Basic and acidic residues" evidence="1">
    <location>
        <begin position="136"/>
        <end position="148"/>
    </location>
</feature>
<feature type="region of interest" description="Disordered" evidence="1">
    <location>
        <begin position="1"/>
        <end position="20"/>
    </location>
</feature>
<feature type="compositionally biased region" description="Low complexity" evidence="1">
    <location>
        <begin position="247"/>
        <end position="259"/>
    </location>
</feature>
<feature type="compositionally biased region" description="Pro residues" evidence="1">
    <location>
        <begin position="187"/>
        <end position="197"/>
    </location>
</feature>
<feature type="region of interest" description="Disordered" evidence="1">
    <location>
        <begin position="237"/>
        <end position="302"/>
    </location>
</feature>
<reference evidence="2" key="1">
    <citation type="journal article" date="2020" name="Stud. Mycol.">
        <title>101 Dothideomycetes genomes: a test case for predicting lifestyles and emergence of pathogens.</title>
        <authorList>
            <person name="Haridas S."/>
            <person name="Albert R."/>
            <person name="Binder M."/>
            <person name="Bloem J."/>
            <person name="Labutti K."/>
            <person name="Salamov A."/>
            <person name="Andreopoulos B."/>
            <person name="Baker S."/>
            <person name="Barry K."/>
            <person name="Bills G."/>
            <person name="Bluhm B."/>
            <person name="Cannon C."/>
            <person name="Castanera R."/>
            <person name="Culley D."/>
            <person name="Daum C."/>
            <person name="Ezra D."/>
            <person name="Gonzalez J."/>
            <person name="Henrissat B."/>
            <person name="Kuo A."/>
            <person name="Liang C."/>
            <person name="Lipzen A."/>
            <person name="Lutzoni F."/>
            <person name="Magnuson J."/>
            <person name="Mondo S."/>
            <person name="Nolan M."/>
            <person name="Ohm R."/>
            <person name="Pangilinan J."/>
            <person name="Park H.-J."/>
            <person name="Ramirez L."/>
            <person name="Alfaro M."/>
            <person name="Sun H."/>
            <person name="Tritt A."/>
            <person name="Yoshinaga Y."/>
            <person name="Zwiers L.-H."/>
            <person name="Turgeon B."/>
            <person name="Goodwin S."/>
            <person name="Spatafora J."/>
            <person name="Crous P."/>
            <person name="Grigoriev I."/>
        </authorList>
    </citation>
    <scope>NUCLEOTIDE SEQUENCE</scope>
    <source>
        <strain evidence="2">CBS 113979</strain>
    </source>
</reference>
<dbReference type="EMBL" id="ML977148">
    <property type="protein sequence ID" value="KAF1988633.1"/>
    <property type="molecule type" value="Genomic_DNA"/>
</dbReference>
<evidence type="ECO:0000313" key="3">
    <source>
        <dbReference type="Proteomes" id="UP000800041"/>
    </source>
</evidence>
<organism evidence="2 3">
    <name type="scientific">Aulographum hederae CBS 113979</name>
    <dbReference type="NCBI Taxonomy" id="1176131"/>
    <lineage>
        <taxon>Eukaryota</taxon>
        <taxon>Fungi</taxon>
        <taxon>Dikarya</taxon>
        <taxon>Ascomycota</taxon>
        <taxon>Pezizomycotina</taxon>
        <taxon>Dothideomycetes</taxon>
        <taxon>Pleosporomycetidae</taxon>
        <taxon>Aulographales</taxon>
        <taxon>Aulographaceae</taxon>
    </lineage>
</organism>
<feature type="compositionally biased region" description="Acidic residues" evidence="1">
    <location>
        <begin position="273"/>
        <end position="282"/>
    </location>
</feature>
<gene>
    <name evidence="2" type="ORF">K402DRAFT_28160</name>
</gene>
<keyword evidence="3" id="KW-1185">Reference proteome</keyword>
<proteinExistence type="predicted"/>
<protein>
    <submittedName>
        <fullName evidence="2">Uncharacterized protein</fullName>
    </submittedName>
</protein>
<evidence type="ECO:0000256" key="1">
    <source>
        <dbReference type="SAM" id="MobiDB-lite"/>
    </source>
</evidence>
<accession>A0A6G1H5Y2</accession>